<keyword evidence="4" id="KW-0663">Pyridoxal phosphate</keyword>
<dbReference type="AlphaFoldDB" id="A0A1P8Q2V7"/>
<evidence type="ECO:0000259" key="7">
    <source>
        <dbReference type="Pfam" id="PF00266"/>
    </source>
</evidence>
<evidence type="ECO:0000256" key="6">
    <source>
        <dbReference type="RuleBase" id="RU004504"/>
    </source>
</evidence>
<evidence type="ECO:0000256" key="4">
    <source>
        <dbReference type="ARBA" id="ARBA00022898"/>
    </source>
</evidence>
<dbReference type="InterPro" id="IPR016454">
    <property type="entry name" value="Cysteine_dSase"/>
</dbReference>
<organism evidence="8 9">
    <name type="scientific">Companilactobacillus allii</name>
    <dbReference type="NCBI Taxonomy" id="1847728"/>
    <lineage>
        <taxon>Bacteria</taxon>
        <taxon>Bacillati</taxon>
        <taxon>Bacillota</taxon>
        <taxon>Bacilli</taxon>
        <taxon>Lactobacillales</taxon>
        <taxon>Lactobacillaceae</taxon>
        <taxon>Companilactobacillus</taxon>
    </lineage>
</organism>
<dbReference type="KEGG" id="lalw:BTM29_06365"/>
<evidence type="ECO:0000313" key="9">
    <source>
        <dbReference type="Proteomes" id="UP000187499"/>
    </source>
</evidence>
<dbReference type="STRING" id="1847728.BTM29_06365"/>
<accession>A0A1P8Q2V7</accession>
<evidence type="ECO:0000313" key="8">
    <source>
        <dbReference type="EMBL" id="APX72203.1"/>
    </source>
</evidence>
<dbReference type="PIRSF" id="PIRSF005572">
    <property type="entry name" value="NifS"/>
    <property type="match status" value="1"/>
</dbReference>
<dbReference type="GO" id="GO:0031071">
    <property type="term" value="F:cysteine desulfurase activity"/>
    <property type="evidence" value="ECO:0007669"/>
    <property type="project" value="UniProtKB-EC"/>
</dbReference>
<name>A0A1P8Q2V7_9LACO</name>
<dbReference type="Pfam" id="PF00266">
    <property type="entry name" value="Aminotran_5"/>
    <property type="match status" value="1"/>
</dbReference>
<dbReference type="Gene3D" id="3.90.1150.10">
    <property type="entry name" value="Aspartate Aminotransferase, domain 1"/>
    <property type="match status" value="1"/>
</dbReference>
<dbReference type="PANTHER" id="PTHR43586">
    <property type="entry name" value="CYSTEINE DESULFURASE"/>
    <property type="match status" value="1"/>
</dbReference>
<dbReference type="InterPro" id="IPR000192">
    <property type="entry name" value="Aminotrans_V_dom"/>
</dbReference>
<dbReference type="InterPro" id="IPR015421">
    <property type="entry name" value="PyrdxlP-dep_Trfase_major"/>
</dbReference>
<dbReference type="InterPro" id="IPR020578">
    <property type="entry name" value="Aminotrans_V_PyrdxlP_BS"/>
</dbReference>
<evidence type="ECO:0000256" key="1">
    <source>
        <dbReference type="ARBA" id="ARBA00001933"/>
    </source>
</evidence>
<proteinExistence type="inferred from homology"/>
<dbReference type="EMBL" id="CP019323">
    <property type="protein sequence ID" value="APX72203.1"/>
    <property type="molecule type" value="Genomic_DNA"/>
</dbReference>
<dbReference type="PROSITE" id="PS00595">
    <property type="entry name" value="AA_TRANSFER_CLASS_5"/>
    <property type="match status" value="1"/>
</dbReference>
<evidence type="ECO:0000256" key="3">
    <source>
        <dbReference type="ARBA" id="ARBA00012239"/>
    </source>
</evidence>
<dbReference type="InterPro" id="IPR015424">
    <property type="entry name" value="PyrdxlP-dep_Trfase"/>
</dbReference>
<keyword evidence="9" id="KW-1185">Reference proteome</keyword>
<comment type="similarity">
    <text evidence="2">Belongs to the class-V pyridoxal-phosphate-dependent aminotransferase family. Csd subfamily.</text>
</comment>
<evidence type="ECO:0000256" key="2">
    <source>
        <dbReference type="ARBA" id="ARBA00010447"/>
    </source>
</evidence>
<gene>
    <name evidence="8" type="ORF">BTM29_06365</name>
</gene>
<evidence type="ECO:0000256" key="5">
    <source>
        <dbReference type="ARBA" id="ARBA00050776"/>
    </source>
</evidence>
<dbReference type="InterPro" id="IPR015422">
    <property type="entry name" value="PyrdxlP-dep_Trfase_small"/>
</dbReference>
<dbReference type="Proteomes" id="UP000187499">
    <property type="component" value="Chromosome"/>
</dbReference>
<sequence length="385" mass="42451">MIYFDNAATTAIKPESVGKTMSDVLTSGHFGNPGRDSSNYSVNSSLLVEQTREKIAQLFNVPSSDFVMFTSNATDSLNTTLKGLLKPGDHVISTNYEHNSVIRPLEQLRRNNVDIDYVPFDTETGVINIEDFETRIKSNTKAIVCTYASNVTGYVLPIDNIGKLCKKYNLLFIVDAAQSAGFIDIDIQKQGIDVLCFTGHKSLYGPQGTGGICLKESLPIEPLKSGGTGIDSFNSNMPDEFPTRLEAGTMNVPGIAGLYEGIDYILKYGLNNIRQYVIGLTDEAIDGLDKYPEVKIYTPRTGLRTGVIAFNVGDLNSAEVGQWLWDEYQIANRTGAHCAPKVLESFNLVEQGIVRLSFSSFNTSEEIKVFLGAMEELIIEYRKEI</sequence>
<dbReference type="InterPro" id="IPR010969">
    <property type="entry name" value="Cys_dSase-rel_unknwn_funct"/>
</dbReference>
<dbReference type="EC" id="2.8.1.7" evidence="3"/>
<dbReference type="Gene3D" id="3.40.640.10">
    <property type="entry name" value="Type I PLP-dependent aspartate aminotransferase-like (Major domain)"/>
    <property type="match status" value="1"/>
</dbReference>
<comment type="catalytic activity">
    <reaction evidence="5">
        <text>(sulfur carrier)-H + L-cysteine = (sulfur carrier)-SH + L-alanine</text>
        <dbReference type="Rhea" id="RHEA:43892"/>
        <dbReference type="Rhea" id="RHEA-COMP:14737"/>
        <dbReference type="Rhea" id="RHEA-COMP:14739"/>
        <dbReference type="ChEBI" id="CHEBI:29917"/>
        <dbReference type="ChEBI" id="CHEBI:35235"/>
        <dbReference type="ChEBI" id="CHEBI:57972"/>
        <dbReference type="ChEBI" id="CHEBI:64428"/>
        <dbReference type="EC" id="2.8.1.7"/>
    </reaction>
</comment>
<protein>
    <recommendedName>
        <fullName evidence="3">cysteine desulfurase</fullName>
        <ecNumber evidence="3">2.8.1.7</ecNumber>
    </recommendedName>
</protein>
<comment type="cofactor">
    <cofactor evidence="1 6">
        <name>pyridoxal 5'-phosphate</name>
        <dbReference type="ChEBI" id="CHEBI:597326"/>
    </cofactor>
</comment>
<dbReference type="OrthoDB" id="9804366at2"/>
<reference evidence="9" key="1">
    <citation type="submission" date="2016-12" db="EMBL/GenBank/DDBJ databases">
        <authorList>
            <person name="Jung M.Y."/>
            <person name="Lee S.H."/>
        </authorList>
    </citation>
    <scope>NUCLEOTIDE SEQUENCE [LARGE SCALE GENOMIC DNA]</scope>
    <source>
        <strain evidence="9">WiKim39</strain>
    </source>
</reference>
<dbReference type="SUPFAM" id="SSF53383">
    <property type="entry name" value="PLP-dependent transferases"/>
    <property type="match status" value="1"/>
</dbReference>
<dbReference type="NCBIfam" id="TIGR01977">
    <property type="entry name" value="am_tr_V_EF2568"/>
    <property type="match status" value="1"/>
</dbReference>
<dbReference type="RefSeq" id="WP_076614833.1">
    <property type="nucleotide sequence ID" value="NZ_CP019323.1"/>
</dbReference>
<feature type="domain" description="Aminotransferase class V" evidence="7">
    <location>
        <begin position="2"/>
        <end position="370"/>
    </location>
</feature>
<dbReference type="PANTHER" id="PTHR43586:SF4">
    <property type="entry name" value="ISOPENICILLIN N EPIMERASE"/>
    <property type="match status" value="1"/>
</dbReference>